<reference evidence="2 3" key="1">
    <citation type="submission" date="2015-05" db="EMBL/GenBank/DDBJ databases">
        <title>Distinctive expansion of gene families associated with plant cell wall degradation and secondary metabolism in the genomes of grapevine trunk pathogens.</title>
        <authorList>
            <person name="Lawrence D.P."/>
            <person name="Travadon R."/>
            <person name="Rolshausen P.E."/>
            <person name="Baumgartner K."/>
        </authorList>
    </citation>
    <scope>NUCLEOTIDE SEQUENCE [LARGE SCALE GENOMIC DNA]</scope>
    <source>
        <strain evidence="2">UCRPC4</strain>
    </source>
</reference>
<reference evidence="2 3" key="2">
    <citation type="submission" date="2015-05" db="EMBL/GenBank/DDBJ databases">
        <authorList>
            <person name="Morales-Cruz A."/>
            <person name="Amrine K.C."/>
            <person name="Cantu D."/>
        </authorList>
    </citation>
    <scope>NUCLEOTIDE SEQUENCE [LARGE SCALE GENOMIC DNA]</scope>
    <source>
        <strain evidence="2">UCRPC4</strain>
    </source>
</reference>
<gene>
    <name evidence="1" type="primary">AIM41</name>
    <name evidence="2" type="ORF">UCRPC4_g05156</name>
</gene>
<dbReference type="InterPro" id="IPR019004">
    <property type="entry name" value="YqeY/Aim41"/>
</dbReference>
<protein>
    <recommendedName>
        <fullName evidence="1">Altered inheritance of mitochondria protein 41</fullName>
    </recommendedName>
</protein>
<dbReference type="Gene3D" id="1.10.1510.10">
    <property type="entry name" value="Uncharacterised protein YqeY/AIM41 PF09424, N-terminal domain"/>
    <property type="match status" value="1"/>
</dbReference>
<keyword evidence="3" id="KW-1185">Reference proteome</keyword>
<proteinExistence type="inferred from homology"/>
<dbReference type="InterPro" id="IPR003789">
    <property type="entry name" value="Asn/Gln_tRNA_amidoTrase-B-like"/>
</dbReference>
<dbReference type="Proteomes" id="UP000053317">
    <property type="component" value="Unassembled WGS sequence"/>
</dbReference>
<organism evidence="2 3">
    <name type="scientific">Phaeomoniella chlamydospora</name>
    <name type="common">Phaeoacremonium chlamydosporum</name>
    <dbReference type="NCBI Taxonomy" id="158046"/>
    <lineage>
        <taxon>Eukaryota</taxon>
        <taxon>Fungi</taxon>
        <taxon>Dikarya</taxon>
        <taxon>Ascomycota</taxon>
        <taxon>Pezizomycotina</taxon>
        <taxon>Eurotiomycetes</taxon>
        <taxon>Chaetothyriomycetidae</taxon>
        <taxon>Phaeomoniellales</taxon>
        <taxon>Phaeomoniellaceae</taxon>
        <taxon>Phaeomoniella</taxon>
    </lineage>
</organism>
<dbReference type="GO" id="GO:0005739">
    <property type="term" value="C:mitochondrion"/>
    <property type="evidence" value="ECO:0007669"/>
    <property type="project" value="UniProtKB-SubCell"/>
</dbReference>
<dbReference type="AlphaFoldDB" id="A0A0G2E605"/>
<dbReference type="OrthoDB" id="538640at2759"/>
<comment type="caution">
    <text evidence="2">The sequence shown here is derived from an EMBL/GenBank/DDBJ whole genome shotgun (WGS) entry which is preliminary data.</text>
</comment>
<evidence type="ECO:0000256" key="1">
    <source>
        <dbReference type="RuleBase" id="RU365099"/>
    </source>
</evidence>
<dbReference type="PANTHER" id="PTHR28055:SF1">
    <property type="entry name" value="ALTERED INHERITANCE OF MITOCHONDRIA PROTEIN 41, MITOCHONDRIAL"/>
    <property type="match status" value="1"/>
</dbReference>
<dbReference type="InterPro" id="IPR042184">
    <property type="entry name" value="YqeY/Aim41_N"/>
</dbReference>
<dbReference type="EMBL" id="LCWF01000132">
    <property type="protein sequence ID" value="KKY18119.1"/>
    <property type="molecule type" value="Genomic_DNA"/>
</dbReference>
<dbReference type="Pfam" id="PF09424">
    <property type="entry name" value="YqeY"/>
    <property type="match status" value="1"/>
</dbReference>
<sequence>MYAYRCPRCLQHLRVRGVRFQSTTASDAALSPLMAKIRSDLKTAMRAKDTTRFVFMALFCLAISQTVNRLNVLRSVITEVSNASKTSSPIKTDLQVLALLRKKAAMSRDASKQFAEAKRDDLKEKEDAQTNVVEEYIGEVAVMSEEDIEKIVKDTIEGMKSPASDLKPGQVLQKLFEPNGVLDGKPVEKKIVAQAVARLLR</sequence>
<comment type="subcellular location">
    <subcellularLocation>
        <location evidence="1">Mitochondrion</location>
    </subcellularLocation>
</comment>
<dbReference type="GO" id="GO:0016884">
    <property type="term" value="F:carbon-nitrogen ligase activity, with glutamine as amido-N-donor"/>
    <property type="evidence" value="ECO:0007669"/>
    <property type="project" value="UniProtKB-UniRule"/>
</dbReference>
<name>A0A0G2E605_PHACM</name>
<comment type="similarity">
    <text evidence="1">Belongs to the AIM41 family.</text>
</comment>
<evidence type="ECO:0000313" key="3">
    <source>
        <dbReference type="Proteomes" id="UP000053317"/>
    </source>
</evidence>
<evidence type="ECO:0000313" key="2">
    <source>
        <dbReference type="EMBL" id="KKY18119.1"/>
    </source>
</evidence>
<keyword evidence="1" id="KW-0496">Mitochondrion</keyword>
<dbReference type="SUPFAM" id="SSF89095">
    <property type="entry name" value="GatB/YqeY motif"/>
    <property type="match status" value="1"/>
</dbReference>
<dbReference type="PANTHER" id="PTHR28055">
    <property type="entry name" value="ALTERED INHERITANCE OF MITOCHONDRIA PROTEIN 41, MITOCHONDRIAL"/>
    <property type="match status" value="1"/>
</dbReference>
<accession>A0A0G2E605</accession>